<evidence type="ECO:0000256" key="5">
    <source>
        <dbReference type="ARBA" id="ARBA00022989"/>
    </source>
</evidence>
<name>A0A1H1ME61_BRESA</name>
<feature type="transmembrane region" description="Helical" evidence="7">
    <location>
        <begin position="53"/>
        <end position="70"/>
    </location>
</feature>
<evidence type="ECO:0000256" key="4">
    <source>
        <dbReference type="ARBA" id="ARBA00022692"/>
    </source>
</evidence>
<dbReference type="CDD" id="cd06173">
    <property type="entry name" value="MFS_MefA_like"/>
    <property type="match status" value="1"/>
</dbReference>
<evidence type="ECO:0000256" key="7">
    <source>
        <dbReference type="SAM" id="Phobius"/>
    </source>
</evidence>
<keyword evidence="3" id="KW-1003">Cell membrane</keyword>
<evidence type="ECO:0000256" key="3">
    <source>
        <dbReference type="ARBA" id="ARBA00022475"/>
    </source>
</evidence>
<feature type="transmembrane region" description="Helical" evidence="7">
    <location>
        <begin position="288"/>
        <end position="306"/>
    </location>
</feature>
<proteinExistence type="predicted"/>
<dbReference type="STRING" id="629680.SAMN04489751_0629"/>
<feature type="transmembrane region" description="Helical" evidence="7">
    <location>
        <begin position="21"/>
        <end position="41"/>
    </location>
</feature>
<evidence type="ECO:0000313" key="9">
    <source>
        <dbReference type="EMBL" id="SDR85093.1"/>
    </source>
</evidence>
<dbReference type="Proteomes" id="UP000199700">
    <property type="component" value="Chromosome"/>
</dbReference>
<dbReference type="SUPFAM" id="SSF103473">
    <property type="entry name" value="MFS general substrate transporter"/>
    <property type="match status" value="1"/>
</dbReference>
<dbReference type="EMBL" id="LT629739">
    <property type="protein sequence ID" value="SDR85093.1"/>
    <property type="molecule type" value="Genomic_DNA"/>
</dbReference>
<feature type="transmembrane region" description="Helical" evidence="7">
    <location>
        <begin position="312"/>
        <end position="332"/>
    </location>
</feature>
<keyword evidence="4 7" id="KW-0812">Transmembrane</keyword>
<keyword evidence="10" id="KW-1185">Reference proteome</keyword>
<feature type="domain" description="Major facilitator superfamily (MFS) profile" evidence="8">
    <location>
        <begin position="168"/>
        <end position="411"/>
    </location>
</feature>
<dbReference type="Gene3D" id="1.20.1250.20">
    <property type="entry name" value="MFS general substrate transporter like domains"/>
    <property type="match status" value="1"/>
</dbReference>
<evidence type="ECO:0000256" key="2">
    <source>
        <dbReference type="ARBA" id="ARBA00022448"/>
    </source>
</evidence>
<sequence length="411" mass="43783">MSAQLPRAFRWFWAGETVSNFGSWITLLTLQVIVVEYLHAGTVGLGWMNAARWLPYLFFGLVLGALIDRVRRRPVMIASDLVRALLLCAIPVLWSVDLLKLGALLLIAALLGTATLVNDSASQAFVPRLIPPRGLQSAHARIDGTNAVAETAGPAIGGGLLAVIAAPFAMLVNVGTFVFSAIVVALIRIEEPKRPGPDESAKPNLRREIGAGLKWVYSTPSLRDLAVWTHVWFAAQAILAAVSVDYFLNDIGIDVFWLGIVMAGGGLGGIIGALSSPQVGERLGNGRAVILAHVCSAAGALVLLLASPLDGWQPRMLILFAGVFLHGFAIGLSNSHEMAYRQSITPDAFQARTNTTMRSMNRAVIVIVSPLAGVLAAATSAELTLIVAAVIFALTAVGLWFSPFRSVRIRL</sequence>
<feature type="transmembrane region" description="Helical" evidence="7">
    <location>
        <begin position="225"/>
        <end position="244"/>
    </location>
</feature>
<feature type="transmembrane region" description="Helical" evidence="7">
    <location>
        <begin position="160"/>
        <end position="187"/>
    </location>
</feature>
<dbReference type="PROSITE" id="PS50850">
    <property type="entry name" value="MFS"/>
    <property type="match status" value="1"/>
</dbReference>
<protein>
    <submittedName>
        <fullName evidence="9">Predicted arabinose efflux permease, MFS family</fullName>
    </submittedName>
</protein>
<dbReference type="InterPro" id="IPR020846">
    <property type="entry name" value="MFS_dom"/>
</dbReference>
<feature type="transmembrane region" description="Helical" evidence="7">
    <location>
        <begin position="256"/>
        <end position="276"/>
    </location>
</feature>
<evidence type="ECO:0000313" key="10">
    <source>
        <dbReference type="Proteomes" id="UP000199700"/>
    </source>
</evidence>
<dbReference type="GO" id="GO:0005886">
    <property type="term" value="C:plasma membrane"/>
    <property type="evidence" value="ECO:0007669"/>
    <property type="project" value="UniProtKB-SubCell"/>
</dbReference>
<keyword evidence="2" id="KW-0813">Transport</keyword>
<keyword evidence="6 7" id="KW-0472">Membrane</keyword>
<comment type="subcellular location">
    <subcellularLocation>
        <location evidence="1">Cell membrane</location>
        <topology evidence="1">Multi-pass membrane protein</topology>
    </subcellularLocation>
</comment>
<reference evidence="9" key="1">
    <citation type="submission" date="2016-10" db="EMBL/GenBank/DDBJ databases">
        <authorList>
            <person name="Varghese N."/>
            <person name="Submissions S."/>
        </authorList>
    </citation>
    <scope>NUCLEOTIDE SEQUENCE [LARGE SCALE GENOMIC DNA]</scope>
    <source>
        <strain evidence="9">DSM 22082</strain>
    </source>
</reference>
<dbReference type="InterPro" id="IPR010290">
    <property type="entry name" value="TM_effector"/>
</dbReference>
<gene>
    <name evidence="9" type="ORF">SAMN04489751_0629</name>
</gene>
<dbReference type="OrthoDB" id="9815525at2"/>
<evidence type="ECO:0000259" key="8">
    <source>
        <dbReference type="PROSITE" id="PS50850"/>
    </source>
</evidence>
<keyword evidence="5 7" id="KW-1133">Transmembrane helix</keyword>
<feature type="transmembrane region" description="Helical" evidence="7">
    <location>
        <begin position="383"/>
        <end position="401"/>
    </location>
</feature>
<dbReference type="AlphaFoldDB" id="A0A1H1ME61"/>
<dbReference type="Pfam" id="PF05977">
    <property type="entry name" value="MFS_3"/>
    <property type="match status" value="1"/>
</dbReference>
<organism evidence="9 10">
    <name type="scientific">Brevibacterium sandarakinum</name>
    <dbReference type="NCBI Taxonomy" id="629680"/>
    <lineage>
        <taxon>Bacteria</taxon>
        <taxon>Bacillati</taxon>
        <taxon>Actinomycetota</taxon>
        <taxon>Actinomycetes</taxon>
        <taxon>Micrococcales</taxon>
        <taxon>Brevibacteriaceae</taxon>
        <taxon>Brevibacterium</taxon>
    </lineage>
</organism>
<dbReference type="InterPro" id="IPR036259">
    <property type="entry name" value="MFS_trans_sf"/>
</dbReference>
<feature type="transmembrane region" description="Helical" evidence="7">
    <location>
        <begin position="82"/>
        <end position="111"/>
    </location>
</feature>
<evidence type="ECO:0000256" key="1">
    <source>
        <dbReference type="ARBA" id="ARBA00004651"/>
    </source>
</evidence>
<evidence type="ECO:0000256" key="6">
    <source>
        <dbReference type="ARBA" id="ARBA00023136"/>
    </source>
</evidence>
<dbReference type="RefSeq" id="WP_092103103.1">
    <property type="nucleotide sequence ID" value="NZ_LT629739.1"/>
</dbReference>
<dbReference type="PANTHER" id="PTHR23513">
    <property type="entry name" value="INTEGRAL MEMBRANE EFFLUX PROTEIN-RELATED"/>
    <property type="match status" value="1"/>
</dbReference>
<accession>A0A1H1ME61</accession>
<dbReference type="PANTHER" id="PTHR23513:SF6">
    <property type="entry name" value="MAJOR FACILITATOR SUPERFAMILY ASSOCIATED DOMAIN-CONTAINING PROTEIN"/>
    <property type="match status" value="1"/>
</dbReference>
<feature type="transmembrane region" description="Helical" evidence="7">
    <location>
        <begin position="360"/>
        <end position="377"/>
    </location>
</feature>
<dbReference type="GO" id="GO:0022857">
    <property type="term" value="F:transmembrane transporter activity"/>
    <property type="evidence" value="ECO:0007669"/>
    <property type="project" value="InterPro"/>
</dbReference>